<dbReference type="Pfam" id="PF12698">
    <property type="entry name" value="ABC2_membrane_3"/>
    <property type="match status" value="1"/>
</dbReference>
<evidence type="ECO:0000256" key="3">
    <source>
        <dbReference type="ARBA" id="ARBA00022692"/>
    </source>
</evidence>
<comment type="subcellular location">
    <subcellularLocation>
        <location evidence="1">Cell membrane</location>
        <topology evidence="1">Multi-pass membrane protein</topology>
    </subcellularLocation>
</comment>
<feature type="domain" description="ABC-2 type transporter transmembrane" evidence="7">
    <location>
        <begin position="19"/>
        <end position="374"/>
    </location>
</feature>
<evidence type="ECO:0000313" key="8">
    <source>
        <dbReference type="EMBL" id="CAH1210136.1"/>
    </source>
</evidence>
<dbReference type="RefSeq" id="WP_236343496.1">
    <property type="nucleotide sequence ID" value="NZ_CAKMMF010000017.1"/>
</dbReference>
<dbReference type="PANTHER" id="PTHR30294:SF29">
    <property type="entry name" value="MULTIDRUG ABC TRANSPORTER PERMEASE YBHS-RELATED"/>
    <property type="match status" value="1"/>
</dbReference>
<comment type="caution">
    <text evidence="8">The sequence shown here is derived from an EMBL/GenBank/DDBJ whole genome shotgun (WGS) entry which is preliminary data.</text>
</comment>
<keyword evidence="9" id="KW-1185">Reference proteome</keyword>
<gene>
    <name evidence="8" type="primary">lnrM</name>
    <name evidence="8" type="ORF">PAECIP111893_03148</name>
</gene>
<keyword evidence="4 6" id="KW-1133">Transmembrane helix</keyword>
<reference evidence="8" key="1">
    <citation type="submission" date="2022-01" db="EMBL/GenBank/DDBJ databases">
        <authorList>
            <person name="Criscuolo A."/>
        </authorList>
    </citation>
    <scope>NUCLEOTIDE SEQUENCE</scope>
    <source>
        <strain evidence="8">CIP111893</strain>
    </source>
</reference>
<sequence>MQTWMTVAWYELIQFLRLRSVVIIMFILPLFLIFLLGTVFDNQMKPVNISVHIADQGPISKDIEAFLKDERTERYAIVSFASSGKEVLEQLREGSADYGIVVPEDFSARFMSGQKASWIAYPGRQDYENLMAESTMKFFLNELQTGRMAVIAGLEAGSAEQLAGSGGMPPLVSAELTGEGKAVFGSVSAIQYYGGAYLIMFLLYSGMPAALSLLEEKEKGTLGRLYAVPQPFWMIVLGKFAGTGLFAIVQAITIIVFTWQVFGVSWGSRPWLLVLVCMLTSLCAIGISLIIASFAGTSKATQSIFSSLTVLMTFVTGGMIADLSPNVLEMGKYTINHWAVVTIKRIMDESDTALIWQSMGVLAMIAAALLIIAFARLKKVVKLHA</sequence>
<evidence type="ECO:0000313" key="9">
    <source>
        <dbReference type="Proteomes" id="UP000838686"/>
    </source>
</evidence>
<proteinExistence type="predicted"/>
<name>A0ABN8GL83_9BACL</name>
<evidence type="ECO:0000256" key="2">
    <source>
        <dbReference type="ARBA" id="ARBA00022475"/>
    </source>
</evidence>
<feature type="transmembrane region" description="Helical" evidence="6">
    <location>
        <begin position="21"/>
        <end position="40"/>
    </location>
</feature>
<feature type="transmembrane region" description="Helical" evidence="6">
    <location>
        <begin position="192"/>
        <end position="211"/>
    </location>
</feature>
<dbReference type="EMBL" id="CAKMMF010000017">
    <property type="protein sequence ID" value="CAH1210136.1"/>
    <property type="molecule type" value="Genomic_DNA"/>
</dbReference>
<dbReference type="Gene3D" id="3.40.1710.10">
    <property type="entry name" value="abc type-2 transporter like domain"/>
    <property type="match status" value="1"/>
</dbReference>
<keyword evidence="3 6" id="KW-0812">Transmembrane</keyword>
<protein>
    <submittedName>
        <fullName evidence="8">Linearmycin resistance permease protein LnrM</fullName>
    </submittedName>
</protein>
<accession>A0ABN8GL83</accession>
<dbReference type="Proteomes" id="UP000838686">
    <property type="component" value="Unassembled WGS sequence"/>
</dbReference>
<evidence type="ECO:0000256" key="1">
    <source>
        <dbReference type="ARBA" id="ARBA00004651"/>
    </source>
</evidence>
<dbReference type="InterPro" id="IPR051449">
    <property type="entry name" value="ABC-2_transporter_component"/>
</dbReference>
<feature type="transmembrane region" description="Helical" evidence="6">
    <location>
        <begin position="271"/>
        <end position="292"/>
    </location>
</feature>
<evidence type="ECO:0000256" key="6">
    <source>
        <dbReference type="SAM" id="Phobius"/>
    </source>
</evidence>
<organism evidence="8 9">
    <name type="scientific">Paenibacillus plantiphilus</name>
    <dbReference type="NCBI Taxonomy" id="2905650"/>
    <lineage>
        <taxon>Bacteria</taxon>
        <taxon>Bacillati</taxon>
        <taxon>Bacillota</taxon>
        <taxon>Bacilli</taxon>
        <taxon>Bacillales</taxon>
        <taxon>Paenibacillaceae</taxon>
        <taxon>Paenibacillus</taxon>
    </lineage>
</organism>
<keyword evidence="5 6" id="KW-0472">Membrane</keyword>
<feature type="transmembrane region" description="Helical" evidence="6">
    <location>
        <begin position="304"/>
        <end position="321"/>
    </location>
</feature>
<dbReference type="InterPro" id="IPR013525">
    <property type="entry name" value="ABC2_TM"/>
</dbReference>
<evidence type="ECO:0000256" key="4">
    <source>
        <dbReference type="ARBA" id="ARBA00022989"/>
    </source>
</evidence>
<evidence type="ECO:0000259" key="7">
    <source>
        <dbReference type="Pfam" id="PF12698"/>
    </source>
</evidence>
<keyword evidence="2" id="KW-1003">Cell membrane</keyword>
<feature type="transmembrane region" description="Helical" evidence="6">
    <location>
        <begin position="232"/>
        <end position="259"/>
    </location>
</feature>
<evidence type="ECO:0000256" key="5">
    <source>
        <dbReference type="ARBA" id="ARBA00023136"/>
    </source>
</evidence>
<feature type="transmembrane region" description="Helical" evidence="6">
    <location>
        <begin position="354"/>
        <end position="375"/>
    </location>
</feature>
<dbReference type="PANTHER" id="PTHR30294">
    <property type="entry name" value="MEMBRANE COMPONENT OF ABC TRANSPORTER YHHJ-RELATED"/>
    <property type="match status" value="1"/>
</dbReference>